<reference evidence="2 3" key="1">
    <citation type="submission" date="2023-12" db="EMBL/GenBank/DDBJ databases">
        <title>Novel species of the genus Arcicella isolated from rivers.</title>
        <authorList>
            <person name="Lu H."/>
        </authorList>
    </citation>
    <scope>NUCLEOTIDE SEQUENCE [LARGE SCALE GENOMIC DNA]</scope>
    <source>
        <strain evidence="2 3">KCTC 23307</strain>
    </source>
</reference>
<keyword evidence="1" id="KW-0472">Membrane</keyword>
<comment type="caution">
    <text evidence="2">The sequence shown here is derived from an EMBL/GenBank/DDBJ whole genome shotgun (WGS) entry which is preliminary data.</text>
</comment>
<accession>A0ABU5QGD7</accession>
<organism evidence="2 3">
    <name type="scientific">Arcicella rigui</name>
    <dbReference type="NCBI Taxonomy" id="797020"/>
    <lineage>
        <taxon>Bacteria</taxon>
        <taxon>Pseudomonadati</taxon>
        <taxon>Bacteroidota</taxon>
        <taxon>Cytophagia</taxon>
        <taxon>Cytophagales</taxon>
        <taxon>Flectobacillaceae</taxon>
        <taxon>Arcicella</taxon>
    </lineage>
</organism>
<dbReference type="RefSeq" id="WP_323299084.1">
    <property type="nucleotide sequence ID" value="NZ_JAYFUM010000038.1"/>
</dbReference>
<protein>
    <submittedName>
        <fullName evidence="2">Uncharacterized protein</fullName>
    </submittedName>
</protein>
<gene>
    <name evidence="2" type="ORF">VB248_22430</name>
</gene>
<dbReference type="Proteomes" id="UP001302949">
    <property type="component" value="Unassembled WGS sequence"/>
</dbReference>
<feature type="transmembrane region" description="Helical" evidence="1">
    <location>
        <begin position="5"/>
        <end position="21"/>
    </location>
</feature>
<keyword evidence="1" id="KW-1133">Transmembrane helix</keyword>
<evidence type="ECO:0000313" key="2">
    <source>
        <dbReference type="EMBL" id="MEA5141931.1"/>
    </source>
</evidence>
<keyword evidence="1" id="KW-0812">Transmembrane</keyword>
<sequence length="57" mass="6534">MKTRLAFLGIINIAFLIYLGYKNNKFSLDELLQIPALIGFSIVIIFFAITTKIKKQK</sequence>
<dbReference type="EMBL" id="JAYFUM010000038">
    <property type="protein sequence ID" value="MEA5141931.1"/>
    <property type="molecule type" value="Genomic_DNA"/>
</dbReference>
<name>A0ABU5QGD7_9BACT</name>
<feature type="transmembrane region" description="Helical" evidence="1">
    <location>
        <begin position="33"/>
        <end position="51"/>
    </location>
</feature>
<keyword evidence="3" id="KW-1185">Reference proteome</keyword>
<proteinExistence type="predicted"/>
<evidence type="ECO:0000256" key="1">
    <source>
        <dbReference type="SAM" id="Phobius"/>
    </source>
</evidence>
<evidence type="ECO:0000313" key="3">
    <source>
        <dbReference type="Proteomes" id="UP001302949"/>
    </source>
</evidence>